<dbReference type="CDD" id="cd00093">
    <property type="entry name" value="HTH_XRE"/>
    <property type="match status" value="1"/>
</dbReference>
<evidence type="ECO:0000313" key="2">
    <source>
        <dbReference type="EMBL" id="ODR43014.1"/>
    </source>
</evidence>
<dbReference type="RefSeq" id="WP_069432281.1">
    <property type="nucleotide sequence ID" value="NZ_BAABXS010000003.1"/>
</dbReference>
<dbReference type="PROSITE" id="PS50943">
    <property type="entry name" value="HTH_CROC1"/>
    <property type="match status" value="1"/>
</dbReference>
<dbReference type="GO" id="GO:0003677">
    <property type="term" value="F:DNA binding"/>
    <property type="evidence" value="ECO:0007669"/>
    <property type="project" value="InterPro"/>
</dbReference>
<dbReference type="EMBL" id="MEHA01000036">
    <property type="protein sequence ID" value="ODR43014.1"/>
    <property type="molecule type" value="Genomic_DNA"/>
</dbReference>
<gene>
    <name evidence="2" type="ORF">BEI59_31045</name>
</gene>
<name>A0A1E3U845_9FIRM</name>
<accession>A0A1E3U845</accession>
<evidence type="ECO:0000313" key="3">
    <source>
        <dbReference type="Proteomes" id="UP000094271"/>
    </source>
</evidence>
<dbReference type="Gene3D" id="1.10.260.40">
    <property type="entry name" value="lambda repressor-like DNA-binding domains"/>
    <property type="match status" value="1"/>
</dbReference>
<comment type="caution">
    <text evidence="2">The sequence shown here is derived from an EMBL/GenBank/DDBJ whole genome shotgun (WGS) entry which is preliminary data.</text>
</comment>
<sequence length="64" mass="7185">MRAGRKGSDYGKLVKKRLIDLGMTQAELAEMIGVGRPYICRILTGDRSGEKYKADIDRILKISE</sequence>
<dbReference type="OrthoDB" id="2736986at2"/>
<evidence type="ECO:0000259" key="1">
    <source>
        <dbReference type="PROSITE" id="PS50943"/>
    </source>
</evidence>
<feature type="domain" description="HTH cro/C1-type" evidence="1">
    <location>
        <begin position="14"/>
        <end position="48"/>
    </location>
</feature>
<reference evidence="2 3" key="1">
    <citation type="submission" date="2016-08" db="EMBL/GenBank/DDBJ databases">
        <authorList>
            <person name="Seilhamer J.J."/>
        </authorList>
    </citation>
    <scope>NUCLEOTIDE SEQUENCE [LARGE SCALE GENOMIC DNA]</scope>
    <source>
        <strain evidence="2 3">NML150140-1</strain>
    </source>
</reference>
<dbReference type="Proteomes" id="UP000094271">
    <property type="component" value="Unassembled WGS sequence"/>
</dbReference>
<dbReference type="AlphaFoldDB" id="A0A1E3U845"/>
<dbReference type="InterPro" id="IPR001387">
    <property type="entry name" value="Cro/C1-type_HTH"/>
</dbReference>
<dbReference type="Pfam" id="PF01381">
    <property type="entry name" value="HTH_3"/>
    <property type="match status" value="1"/>
</dbReference>
<organism evidence="2 3">
    <name type="scientific">Eisenbergiella tayi</name>
    <dbReference type="NCBI Taxonomy" id="1432052"/>
    <lineage>
        <taxon>Bacteria</taxon>
        <taxon>Bacillati</taxon>
        <taxon>Bacillota</taxon>
        <taxon>Clostridia</taxon>
        <taxon>Lachnospirales</taxon>
        <taxon>Lachnospiraceae</taxon>
        <taxon>Eisenbergiella</taxon>
    </lineage>
</organism>
<dbReference type="SUPFAM" id="SSF47413">
    <property type="entry name" value="lambda repressor-like DNA-binding domains"/>
    <property type="match status" value="1"/>
</dbReference>
<dbReference type="InterPro" id="IPR010982">
    <property type="entry name" value="Lambda_DNA-bd_dom_sf"/>
</dbReference>
<protein>
    <recommendedName>
        <fullName evidence="1">HTH cro/C1-type domain-containing protein</fullName>
    </recommendedName>
</protein>
<proteinExistence type="predicted"/>